<sequence>MHETRKEQVLEAAVHLFRAKGYHATSVQDIADAVGLRKGSLYHYIRSKEELLFEIIHSTIQTYIHRLESIAARPEPASARLAAAIEAHIKAVAQDTEGFAIFIGETRALEPEQRQRIEEASSQYGHLLERLIEEASLEGAFRPADSAMAALAILGACNWMHRWYDPQGRLSPKEIAAAFTEVFFGGLLQQPQIQASLPGKGRTGGVTTRR</sequence>
<keyword evidence="4" id="KW-0804">Transcription</keyword>
<dbReference type="AlphaFoldDB" id="A0A0K2SGB0"/>
<dbReference type="OrthoDB" id="9814200at2"/>
<dbReference type="PANTHER" id="PTHR30055">
    <property type="entry name" value="HTH-TYPE TRANSCRIPTIONAL REGULATOR RUTR"/>
    <property type="match status" value="1"/>
</dbReference>
<protein>
    <submittedName>
        <fullName evidence="7">TetR family transcriptional regulator</fullName>
    </submittedName>
</protein>
<dbReference type="Pfam" id="PF00440">
    <property type="entry name" value="TetR_N"/>
    <property type="match status" value="1"/>
</dbReference>
<dbReference type="SUPFAM" id="SSF46689">
    <property type="entry name" value="Homeodomain-like"/>
    <property type="match status" value="1"/>
</dbReference>
<dbReference type="InterPro" id="IPR001647">
    <property type="entry name" value="HTH_TetR"/>
</dbReference>
<evidence type="ECO:0000256" key="1">
    <source>
        <dbReference type="ARBA" id="ARBA00022491"/>
    </source>
</evidence>
<dbReference type="Pfam" id="PF17932">
    <property type="entry name" value="TetR_C_24"/>
    <property type="match status" value="1"/>
</dbReference>
<dbReference type="InterPro" id="IPR041490">
    <property type="entry name" value="KstR2_TetR_C"/>
</dbReference>
<name>A0A0K2SGB0_LIMPI</name>
<evidence type="ECO:0000256" key="2">
    <source>
        <dbReference type="ARBA" id="ARBA00023015"/>
    </source>
</evidence>
<dbReference type="PRINTS" id="PR00455">
    <property type="entry name" value="HTHTETR"/>
</dbReference>
<keyword evidence="8" id="KW-1185">Reference proteome</keyword>
<accession>A0A0K2SGB0</accession>
<keyword evidence="1" id="KW-0678">Repressor</keyword>
<dbReference type="GO" id="GO:0000976">
    <property type="term" value="F:transcription cis-regulatory region binding"/>
    <property type="evidence" value="ECO:0007669"/>
    <property type="project" value="TreeGrafter"/>
</dbReference>
<evidence type="ECO:0000256" key="3">
    <source>
        <dbReference type="ARBA" id="ARBA00023125"/>
    </source>
</evidence>
<proteinExistence type="predicted"/>
<evidence type="ECO:0000313" key="8">
    <source>
        <dbReference type="Proteomes" id="UP000065807"/>
    </source>
</evidence>
<dbReference type="RefSeq" id="WP_144440259.1">
    <property type="nucleotide sequence ID" value="NZ_AP014924.1"/>
</dbReference>
<reference evidence="8" key="1">
    <citation type="submission" date="2015-07" db="EMBL/GenBank/DDBJ databases">
        <title>Complete genome sequence and phylogenetic analysis of Limnochorda pilosa.</title>
        <authorList>
            <person name="Watanabe M."/>
            <person name="Kojima H."/>
            <person name="Fukui M."/>
        </authorList>
    </citation>
    <scope>NUCLEOTIDE SEQUENCE [LARGE SCALE GENOMIC DNA]</scope>
    <source>
        <strain evidence="8">HC45</strain>
    </source>
</reference>
<evidence type="ECO:0000313" key="7">
    <source>
        <dbReference type="EMBL" id="BAS26077.1"/>
    </source>
</evidence>
<reference evidence="8" key="2">
    <citation type="journal article" date="2016" name="Int. J. Syst. Evol. Microbiol.">
        <title>Complete genome sequence and cell structure of Limnochorda pilosa, a Gram-negative spore-former within the phylum Firmicutes.</title>
        <authorList>
            <person name="Watanabe M."/>
            <person name="Kojima H."/>
            <person name="Fukui M."/>
        </authorList>
    </citation>
    <scope>NUCLEOTIDE SEQUENCE [LARGE SCALE GENOMIC DNA]</scope>
    <source>
        <strain evidence="8">HC45</strain>
    </source>
</reference>
<dbReference type="EMBL" id="AP014924">
    <property type="protein sequence ID" value="BAS26077.1"/>
    <property type="molecule type" value="Genomic_DNA"/>
</dbReference>
<dbReference type="PANTHER" id="PTHR30055:SF175">
    <property type="entry name" value="HTH-TYPE TRANSCRIPTIONAL REPRESSOR KSTR2"/>
    <property type="match status" value="1"/>
</dbReference>
<dbReference type="Gene3D" id="1.10.10.60">
    <property type="entry name" value="Homeodomain-like"/>
    <property type="match status" value="1"/>
</dbReference>
<dbReference type="KEGG" id="lpil:LIP_0220"/>
<dbReference type="InterPro" id="IPR036271">
    <property type="entry name" value="Tet_transcr_reg_TetR-rel_C_sf"/>
</dbReference>
<dbReference type="Proteomes" id="UP000065807">
    <property type="component" value="Chromosome"/>
</dbReference>
<keyword evidence="2" id="KW-0805">Transcription regulation</keyword>
<feature type="domain" description="HTH tetR-type" evidence="6">
    <location>
        <begin position="3"/>
        <end position="63"/>
    </location>
</feature>
<feature type="DNA-binding region" description="H-T-H motif" evidence="5">
    <location>
        <begin position="26"/>
        <end position="45"/>
    </location>
</feature>
<evidence type="ECO:0000256" key="5">
    <source>
        <dbReference type="PROSITE-ProRule" id="PRU00335"/>
    </source>
</evidence>
<dbReference type="GO" id="GO:0003700">
    <property type="term" value="F:DNA-binding transcription factor activity"/>
    <property type="evidence" value="ECO:0007669"/>
    <property type="project" value="TreeGrafter"/>
</dbReference>
<organism evidence="7 8">
    <name type="scientific">Limnochorda pilosa</name>
    <dbReference type="NCBI Taxonomy" id="1555112"/>
    <lineage>
        <taxon>Bacteria</taxon>
        <taxon>Bacillati</taxon>
        <taxon>Bacillota</taxon>
        <taxon>Limnochordia</taxon>
        <taxon>Limnochordales</taxon>
        <taxon>Limnochordaceae</taxon>
        <taxon>Limnochorda</taxon>
    </lineage>
</organism>
<evidence type="ECO:0000259" key="6">
    <source>
        <dbReference type="PROSITE" id="PS50977"/>
    </source>
</evidence>
<gene>
    <name evidence="7" type="ORF">LIP_0220</name>
</gene>
<dbReference type="Gene3D" id="1.10.357.10">
    <property type="entry name" value="Tetracycline Repressor, domain 2"/>
    <property type="match status" value="1"/>
</dbReference>
<dbReference type="SUPFAM" id="SSF48498">
    <property type="entry name" value="Tetracyclin repressor-like, C-terminal domain"/>
    <property type="match status" value="1"/>
</dbReference>
<dbReference type="PROSITE" id="PS50977">
    <property type="entry name" value="HTH_TETR_2"/>
    <property type="match status" value="1"/>
</dbReference>
<keyword evidence="3 5" id="KW-0238">DNA-binding</keyword>
<evidence type="ECO:0000256" key="4">
    <source>
        <dbReference type="ARBA" id="ARBA00023163"/>
    </source>
</evidence>
<dbReference type="InterPro" id="IPR050109">
    <property type="entry name" value="HTH-type_TetR-like_transc_reg"/>
</dbReference>
<dbReference type="STRING" id="1555112.LIP_0220"/>
<dbReference type="InterPro" id="IPR009057">
    <property type="entry name" value="Homeodomain-like_sf"/>
</dbReference>
<dbReference type="PATRIC" id="fig|1555112.3.peg.226"/>